<organism evidence="1 2">
    <name type="scientific">Serratia phage BF</name>
    <dbReference type="NCBI Taxonomy" id="1962671"/>
    <lineage>
        <taxon>Viruses</taxon>
        <taxon>Duplodnaviria</taxon>
        <taxon>Heunggongvirae</taxon>
        <taxon>Uroviricota</taxon>
        <taxon>Caudoviricetes</taxon>
        <taxon>Eneladusvirus</taxon>
        <taxon>Eneladusvirus BF</taxon>
    </lineage>
</organism>
<reference evidence="1" key="1">
    <citation type="submission" date="2017-02" db="EMBL/GenBank/DDBJ databases">
        <title>Genome sequence of Serratia marcescens phage BF.</title>
        <authorList>
            <person name="Casey E."/>
            <person name="Fitzgerald B."/>
            <person name="Mahony J."/>
            <person name="Lugli G."/>
            <person name="Ventura M."/>
            <person name="van Sinderen D."/>
        </authorList>
    </citation>
    <scope>NUCLEOTIDE SEQUENCE [LARGE SCALE GENOMIC DNA]</scope>
</reference>
<protein>
    <submittedName>
        <fullName evidence="1">Uncharacterized protein</fullName>
    </submittedName>
</protein>
<proteinExistence type="predicted"/>
<gene>
    <name evidence="1" type="ORF">BF_0399</name>
</gene>
<evidence type="ECO:0000313" key="1">
    <source>
        <dbReference type="EMBL" id="AQW88924.1"/>
    </source>
</evidence>
<evidence type="ECO:0000313" key="2">
    <source>
        <dbReference type="Proteomes" id="UP000221837"/>
    </source>
</evidence>
<dbReference type="Proteomes" id="UP000221837">
    <property type="component" value="Genome"/>
</dbReference>
<accession>A0A1S6UB68</accession>
<name>A0A1S6UB68_9CAUD</name>
<keyword evidence="2" id="KW-1185">Reference proteome</keyword>
<sequence length="174" mass="20551">MDLNRIEVIKKLNELALVYQKQAQEVFCLFDYKFEFGLSVHFKDRVMQRYPTYEIAENLIKQNFDLFFKNHTQYISRAITEVVDVKLVNIRHDSLNKQNVIVLQMCRIDDIIKIIGITMFQKNTSYIKNNPNEFVLLHKPKKWTSLGTVGERLKRYAKKHGVPDGLQCLTQPWG</sequence>
<dbReference type="EMBL" id="KY630187">
    <property type="protein sequence ID" value="AQW88924.1"/>
    <property type="molecule type" value="Genomic_DNA"/>
</dbReference>